<dbReference type="AlphaFoldDB" id="A0A9P6MZQ4"/>
<feature type="region of interest" description="Disordered" evidence="1">
    <location>
        <begin position="66"/>
        <end position="111"/>
    </location>
</feature>
<accession>A0A9P6MZQ4</accession>
<organism evidence="2 3">
    <name type="scientific">Entomortierella chlamydospora</name>
    <dbReference type="NCBI Taxonomy" id="101097"/>
    <lineage>
        <taxon>Eukaryota</taxon>
        <taxon>Fungi</taxon>
        <taxon>Fungi incertae sedis</taxon>
        <taxon>Mucoromycota</taxon>
        <taxon>Mortierellomycotina</taxon>
        <taxon>Mortierellomycetes</taxon>
        <taxon>Mortierellales</taxon>
        <taxon>Mortierellaceae</taxon>
        <taxon>Entomortierella</taxon>
    </lineage>
</organism>
<keyword evidence="3" id="KW-1185">Reference proteome</keyword>
<dbReference type="EMBL" id="JAAAID010000272">
    <property type="protein sequence ID" value="KAG0019629.1"/>
    <property type="molecule type" value="Genomic_DNA"/>
</dbReference>
<feature type="region of interest" description="Disordered" evidence="1">
    <location>
        <begin position="1"/>
        <end position="21"/>
    </location>
</feature>
<dbReference type="Proteomes" id="UP000703661">
    <property type="component" value="Unassembled WGS sequence"/>
</dbReference>
<sequence length="159" mass="17258">MNTTTMCEQPDTDTPWHQTNQDNTNEYHPCELDLGDGSDPIREGHFDDTNHYYHNVTSLHENGVESDANHSPAQLAQVSSTVSPRNTATTADTSFRPATENRDACGSSDLPPLLGQGLATVYTMHGNADCQQPTQAEIGHEWGSTAPTTWAMDDAASVL</sequence>
<evidence type="ECO:0000313" key="2">
    <source>
        <dbReference type="EMBL" id="KAG0019629.1"/>
    </source>
</evidence>
<evidence type="ECO:0000256" key="1">
    <source>
        <dbReference type="SAM" id="MobiDB-lite"/>
    </source>
</evidence>
<protein>
    <submittedName>
        <fullName evidence="2">Uncharacterized protein</fullName>
    </submittedName>
</protein>
<proteinExistence type="predicted"/>
<evidence type="ECO:0000313" key="3">
    <source>
        <dbReference type="Proteomes" id="UP000703661"/>
    </source>
</evidence>
<gene>
    <name evidence="2" type="ORF">BGZ80_005523</name>
</gene>
<name>A0A9P6MZQ4_9FUNG</name>
<feature type="compositionally biased region" description="Polar residues" evidence="1">
    <location>
        <begin position="69"/>
        <end position="93"/>
    </location>
</feature>
<comment type="caution">
    <text evidence="2">The sequence shown here is derived from an EMBL/GenBank/DDBJ whole genome shotgun (WGS) entry which is preliminary data.</text>
</comment>
<reference evidence="2" key="1">
    <citation type="journal article" date="2020" name="Fungal Divers.">
        <title>Resolving the Mortierellaceae phylogeny through synthesis of multi-gene phylogenetics and phylogenomics.</title>
        <authorList>
            <person name="Vandepol N."/>
            <person name="Liber J."/>
            <person name="Desiro A."/>
            <person name="Na H."/>
            <person name="Kennedy M."/>
            <person name="Barry K."/>
            <person name="Grigoriev I.V."/>
            <person name="Miller A.N."/>
            <person name="O'Donnell K."/>
            <person name="Stajich J.E."/>
            <person name="Bonito G."/>
        </authorList>
    </citation>
    <scope>NUCLEOTIDE SEQUENCE</scope>
    <source>
        <strain evidence="2">NRRL 2769</strain>
    </source>
</reference>